<keyword evidence="3" id="KW-1185">Reference proteome</keyword>
<evidence type="ECO:0000313" key="2">
    <source>
        <dbReference type="EMBL" id="MFC4232121.1"/>
    </source>
</evidence>
<dbReference type="Proteomes" id="UP001595906">
    <property type="component" value="Unassembled WGS sequence"/>
</dbReference>
<evidence type="ECO:0000259" key="1">
    <source>
        <dbReference type="Pfam" id="PF20508"/>
    </source>
</evidence>
<feature type="domain" description="DUF6734" evidence="1">
    <location>
        <begin position="9"/>
        <end position="257"/>
    </location>
</feature>
<dbReference type="EMBL" id="JBHSDC010000018">
    <property type="protein sequence ID" value="MFC4232121.1"/>
    <property type="molecule type" value="Genomic_DNA"/>
</dbReference>
<name>A0ABV8PZM6_9BACT</name>
<organism evidence="2 3">
    <name type="scientific">Parasediminibacterium paludis</name>
    <dbReference type="NCBI Taxonomy" id="908966"/>
    <lineage>
        <taxon>Bacteria</taxon>
        <taxon>Pseudomonadati</taxon>
        <taxon>Bacteroidota</taxon>
        <taxon>Chitinophagia</taxon>
        <taxon>Chitinophagales</taxon>
        <taxon>Chitinophagaceae</taxon>
        <taxon>Parasediminibacterium</taxon>
    </lineage>
</organism>
<sequence>MLGVHSLSTTTLNTNCCGYNSIKDLKNCIQLSAILLKKSTGRIVLYTDNEGSKLVQDFAHLYEDIVVDLDCLNWVQPHNWAFSKLYVFTKIKEPFVHIDNDVFLWDGLPKHFFNPKKVDAFFQGVEHFDMYKHYLERIKTNSDVLPKSILIENLPYAYNCGVVGFNDLSIIDTYYKTAKNYVLKNQQYNWDGIDYDLKNGQPLLFEQWFIAFFCKAKKVDFLLNEDTSPKYQHRYTHLLSTSKKNVQHMQQVERKLKMLKLQTIM</sequence>
<accession>A0ABV8PZM6</accession>
<protein>
    <submittedName>
        <fullName evidence="2">DUF6734 family protein</fullName>
    </submittedName>
</protein>
<dbReference type="RefSeq" id="WP_379013852.1">
    <property type="nucleotide sequence ID" value="NZ_JBHSDC010000018.1"/>
</dbReference>
<evidence type="ECO:0000313" key="3">
    <source>
        <dbReference type="Proteomes" id="UP001595906"/>
    </source>
</evidence>
<comment type="caution">
    <text evidence="2">The sequence shown here is derived from an EMBL/GenBank/DDBJ whole genome shotgun (WGS) entry which is preliminary data.</text>
</comment>
<gene>
    <name evidence="2" type="ORF">ACFOW1_09480</name>
</gene>
<dbReference type="Pfam" id="PF20508">
    <property type="entry name" value="DUF6734"/>
    <property type="match status" value="1"/>
</dbReference>
<dbReference type="InterPro" id="IPR046621">
    <property type="entry name" value="DUF6734"/>
</dbReference>
<reference evidence="3" key="1">
    <citation type="journal article" date="2019" name="Int. J. Syst. Evol. Microbiol.">
        <title>The Global Catalogue of Microorganisms (GCM) 10K type strain sequencing project: providing services to taxonomists for standard genome sequencing and annotation.</title>
        <authorList>
            <consortium name="The Broad Institute Genomics Platform"/>
            <consortium name="The Broad Institute Genome Sequencing Center for Infectious Disease"/>
            <person name="Wu L."/>
            <person name="Ma J."/>
        </authorList>
    </citation>
    <scope>NUCLEOTIDE SEQUENCE [LARGE SCALE GENOMIC DNA]</scope>
    <source>
        <strain evidence="3">CECT 8010</strain>
    </source>
</reference>
<proteinExistence type="predicted"/>